<name>A0ABU9BAX6_9BURK</name>
<dbReference type="Proteomes" id="UP001368500">
    <property type="component" value="Unassembled WGS sequence"/>
</dbReference>
<evidence type="ECO:0000313" key="2">
    <source>
        <dbReference type="EMBL" id="MEK8026147.1"/>
    </source>
</evidence>
<feature type="compositionally biased region" description="Basic and acidic residues" evidence="1">
    <location>
        <begin position="285"/>
        <end position="296"/>
    </location>
</feature>
<accession>A0ABU9BAX6</accession>
<proteinExistence type="predicted"/>
<gene>
    <name evidence="2" type="primary">hybE</name>
    <name evidence="2" type="ORF">AACH11_09270</name>
</gene>
<feature type="compositionally biased region" description="Basic and acidic residues" evidence="1">
    <location>
        <begin position="155"/>
        <end position="168"/>
    </location>
</feature>
<evidence type="ECO:0000256" key="1">
    <source>
        <dbReference type="SAM" id="MobiDB-lite"/>
    </source>
</evidence>
<evidence type="ECO:0000313" key="3">
    <source>
        <dbReference type="Proteomes" id="UP001368500"/>
    </source>
</evidence>
<feature type="compositionally biased region" description="Pro residues" evidence="1">
    <location>
        <begin position="238"/>
        <end position="254"/>
    </location>
</feature>
<dbReference type="Gene3D" id="3.30.1460.40">
    <property type="entry name" value="[NiFe]-hydrogenase assembly chaperone, HybE"/>
    <property type="match status" value="2"/>
</dbReference>
<sequence length="296" mass="30888">MTLCLPMPDAARIALCAARAQALQQQMRRIARERMRDLPLLNPALQVQAIGWQPLRVPANGGPERTQGTADGAAGHGWMAVGVLLTPWSMNLVQLPLDGTAAALLPAPGAKAVLDCGGLQAEFIGAVEPLPWTGIDIGDRDGEGDDFGAAGGRDAMPDARGDTGRRAADAGTHGAQCSLFSPVLQFTDQGQACAVAHEVLRLMRQAPQDAGMVGTPDGRPAVPAEAVRRPPTEAGRPTAPPSPMPKRQPAPPLPLHGSQVPGAAIPATAHSRRGFLFGRGTTDARPSRHRSDGRSE</sequence>
<dbReference type="InterPro" id="IPR023994">
    <property type="entry name" value="NiFe-hyd_HybE"/>
</dbReference>
<reference evidence="2 3" key="1">
    <citation type="submission" date="2024-04" db="EMBL/GenBank/DDBJ databases">
        <title>Novel species of the genus Ideonella isolated from streams.</title>
        <authorList>
            <person name="Lu H."/>
        </authorList>
    </citation>
    <scope>NUCLEOTIDE SEQUENCE [LARGE SCALE GENOMIC DNA]</scope>
    <source>
        <strain evidence="2 3">BYS139W</strain>
    </source>
</reference>
<organism evidence="2 3">
    <name type="scientific">Pseudaquabacterium rugosum</name>
    <dbReference type="NCBI Taxonomy" id="2984194"/>
    <lineage>
        <taxon>Bacteria</taxon>
        <taxon>Pseudomonadati</taxon>
        <taxon>Pseudomonadota</taxon>
        <taxon>Betaproteobacteria</taxon>
        <taxon>Burkholderiales</taxon>
        <taxon>Sphaerotilaceae</taxon>
        <taxon>Pseudaquabacterium</taxon>
    </lineage>
</organism>
<feature type="region of interest" description="Disordered" evidence="1">
    <location>
        <begin position="210"/>
        <end position="296"/>
    </location>
</feature>
<dbReference type="EMBL" id="JBBUTF010000007">
    <property type="protein sequence ID" value="MEK8026147.1"/>
    <property type="molecule type" value="Genomic_DNA"/>
</dbReference>
<dbReference type="InterPro" id="IPR038530">
    <property type="entry name" value="NiFe-hyd_HybE_sf"/>
</dbReference>
<feature type="region of interest" description="Disordered" evidence="1">
    <location>
        <begin position="136"/>
        <end position="170"/>
    </location>
</feature>
<keyword evidence="3" id="KW-1185">Reference proteome</keyword>
<dbReference type="RefSeq" id="WP_341373930.1">
    <property type="nucleotide sequence ID" value="NZ_JBBUTF010000007.1"/>
</dbReference>
<comment type="caution">
    <text evidence="2">The sequence shown here is derived from an EMBL/GenBank/DDBJ whole genome shotgun (WGS) entry which is preliminary data.</text>
</comment>
<dbReference type="Pfam" id="PF11939">
    <property type="entry name" value="NiFe-hyd_HybE"/>
    <property type="match status" value="1"/>
</dbReference>
<protein>
    <submittedName>
        <fullName evidence="2">[NiFe]-hydrogenase assembly chaperone HybE</fullName>
    </submittedName>
</protein>